<organism evidence="1">
    <name type="scientific">Podoviridae sp. cttxo15</name>
    <dbReference type="NCBI Taxonomy" id="2826584"/>
    <lineage>
        <taxon>Viruses</taxon>
        <taxon>Duplodnaviria</taxon>
        <taxon>Heunggongvirae</taxon>
        <taxon>Uroviricota</taxon>
        <taxon>Caudoviricetes</taxon>
    </lineage>
</organism>
<dbReference type="EMBL" id="BK015041">
    <property type="protein sequence ID" value="DAD88455.1"/>
    <property type="molecule type" value="Genomic_DNA"/>
</dbReference>
<reference evidence="1" key="1">
    <citation type="journal article" date="2021" name="Proc. Natl. Acad. Sci. U.S.A.">
        <title>A Catalog of Tens of Thousands of Viruses from Human Metagenomes Reveals Hidden Associations with Chronic Diseases.</title>
        <authorList>
            <person name="Tisza M.J."/>
            <person name="Buck C.B."/>
        </authorList>
    </citation>
    <scope>NUCLEOTIDE SEQUENCE</scope>
    <source>
        <strain evidence="1">Cttxo15</strain>
    </source>
</reference>
<name>A0A8S5N276_9CAUD</name>
<protein>
    <submittedName>
        <fullName evidence="1">Uncharacterized protein</fullName>
    </submittedName>
</protein>
<accession>A0A8S5N276</accession>
<evidence type="ECO:0000313" key="1">
    <source>
        <dbReference type="EMBL" id="DAD88455.1"/>
    </source>
</evidence>
<proteinExistence type="predicted"/>
<sequence>MFTIFLCIILMILLCLIKGCIWYNFYSNRIREFF</sequence>